<dbReference type="EMBL" id="JANIBK010000045">
    <property type="protein sequence ID" value="MCQ8128853.1"/>
    <property type="molecule type" value="Genomic_DNA"/>
</dbReference>
<gene>
    <name evidence="3" type="ORF">NP596_10330</name>
</gene>
<dbReference type="NCBIfam" id="TIGR02595">
    <property type="entry name" value="PEP_CTERM"/>
    <property type="match status" value="1"/>
</dbReference>
<evidence type="ECO:0000256" key="1">
    <source>
        <dbReference type="SAM" id="SignalP"/>
    </source>
</evidence>
<dbReference type="RefSeq" id="WP_256615273.1">
    <property type="nucleotide sequence ID" value="NZ_JANIBK010000045.1"/>
</dbReference>
<accession>A0ABT1U5T0</accession>
<comment type="caution">
    <text evidence="3">The sequence shown here is derived from an EMBL/GenBank/DDBJ whole genome shotgun (WGS) entry which is preliminary data.</text>
</comment>
<protein>
    <submittedName>
        <fullName evidence="3">PEP-CTERM sorting domain-containing protein</fullName>
    </submittedName>
</protein>
<evidence type="ECO:0000259" key="2">
    <source>
        <dbReference type="Pfam" id="PF07589"/>
    </source>
</evidence>
<evidence type="ECO:0000313" key="4">
    <source>
        <dbReference type="Proteomes" id="UP001524586"/>
    </source>
</evidence>
<dbReference type="InterPro" id="IPR013424">
    <property type="entry name" value="Ice-binding_C"/>
</dbReference>
<sequence>MNWLKRNPLLVPLLALAVVMGDAQAAVLIDDFTTAQSVLNGTTGPVAVTGTQLNNLTRTITANASPDDAETEVRIKNGFLNILNDSDSTGTASIFYSFDDINLTSMADGFLFNIDFIDLSSEIELIANGTSVFGFANLGGHSLYGIGFAQFSSPDAFNNLTSLRLNVRGAQSWDARFGPLTAASNSVPEPSTLFLLTLGLAALGRSRFCRVVMNAAKLAD</sequence>
<feature type="domain" description="Ice-binding protein C-terminal" evidence="2">
    <location>
        <begin position="186"/>
        <end position="207"/>
    </location>
</feature>
<dbReference type="Proteomes" id="UP001524586">
    <property type="component" value="Unassembled WGS sequence"/>
</dbReference>
<evidence type="ECO:0000313" key="3">
    <source>
        <dbReference type="EMBL" id="MCQ8128853.1"/>
    </source>
</evidence>
<organism evidence="3 4">
    <name type="scientific">Methylomonas rivi</name>
    <dbReference type="NCBI Taxonomy" id="2952226"/>
    <lineage>
        <taxon>Bacteria</taxon>
        <taxon>Pseudomonadati</taxon>
        <taxon>Pseudomonadota</taxon>
        <taxon>Gammaproteobacteria</taxon>
        <taxon>Methylococcales</taxon>
        <taxon>Methylococcaceae</taxon>
        <taxon>Methylomonas</taxon>
    </lineage>
</organism>
<name>A0ABT1U5T0_9GAMM</name>
<proteinExistence type="predicted"/>
<reference evidence="3 4" key="1">
    <citation type="submission" date="2022-07" db="EMBL/GenBank/DDBJ databases">
        <title>Methylomonas rivi sp. nov., Methylomonas rosea sp. nov., Methylomonas aureus sp. nov. and Methylomonas subterranea sp. nov., four novel methanotrophs isolated from a freshwater creek and the deep terrestrial subsurface.</title>
        <authorList>
            <person name="Abin C."/>
            <person name="Sankaranarayanan K."/>
            <person name="Garner C."/>
            <person name="Sindelar R."/>
            <person name="Kotary K."/>
            <person name="Garner R."/>
            <person name="Barclay S."/>
            <person name="Lawson P."/>
            <person name="Krumholz L."/>
        </authorList>
    </citation>
    <scope>NUCLEOTIDE SEQUENCE [LARGE SCALE GENOMIC DNA]</scope>
    <source>
        <strain evidence="3 4">WSC-6</strain>
    </source>
</reference>
<feature type="signal peptide" evidence="1">
    <location>
        <begin position="1"/>
        <end position="25"/>
    </location>
</feature>
<dbReference type="Pfam" id="PF07589">
    <property type="entry name" value="PEP-CTERM"/>
    <property type="match status" value="1"/>
</dbReference>
<keyword evidence="4" id="KW-1185">Reference proteome</keyword>
<keyword evidence="1" id="KW-0732">Signal</keyword>
<feature type="chain" id="PRO_5045366855" evidence="1">
    <location>
        <begin position="26"/>
        <end position="220"/>
    </location>
</feature>